<organism evidence="8 9">
    <name type="scientific">Linum tenue</name>
    <dbReference type="NCBI Taxonomy" id="586396"/>
    <lineage>
        <taxon>Eukaryota</taxon>
        <taxon>Viridiplantae</taxon>
        <taxon>Streptophyta</taxon>
        <taxon>Embryophyta</taxon>
        <taxon>Tracheophyta</taxon>
        <taxon>Spermatophyta</taxon>
        <taxon>Magnoliopsida</taxon>
        <taxon>eudicotyledons</taxon>
        <taxon>Gunneridae</taxon>
        <taxon>Pentapetalae</taxon>
        <taxon>rosids</taxon>
        <taxon>fabids</taxon>
        <taxon>Malpighiales</taxon>
        <taxon>Linaceae</taxon>
        <taxon>Linum</taxon>
    </lineage>
</organism>
<dbReference type="SUPFAM" id="SSF51445">
    <property type="entry name" value="(Trans)glycosidases"/>
    <property type="match status" value="1"/>
</dbReference>
<keyword evidence="4" id="KW-0378">Hydrolase</keyword>
<dbReference type="GO" id="GO:0005764">
    <property type="term" value="C:lysosome"/>
    <property type="evidence" value="ECO:0007669"/>
    <property type="project" value="TreeGrafter"/>
</dbReference>
<evidence type="ECO:0000256" key="1">
    <source>
        <dbReference type="ARBA" id="ARBA00007951"/>
    </source>
</evidence>
<name>A0AAV0QPF7_9ROSI</name>
<dbReference type="GO" id="GO:0016139">
    <property type="term" value="P:glycoside catabolic process"/>
    <property type="evidence" value="ECO:0007669"/>
    <property type="project" value="TreeGrafter"/>
</dbReference>
<keyword evidence="5" id="KW-0326">Glycosidase</keyword>
<evidence type="ECO:0000313" key="8">
    <source>
        <dbReference type="EMBL" id="CAI0547103.1"/>
    </source>
</evidence>
<dbReference type="InterPro" id="IPR057739">
    <property type="entry name" value="Glyco_hydro_29_N"/>
</dbReference>
<dbReference type="AlphaFoldDB" id="A0AAV0QPF7"/>
<dbReference type="InterPro" id="IPR008979">
    <property type="entry name" value="Galactose-bd-like_sf"/>
</dbReference>
<gene>
    <name evidence="8" type="ORF">LITE_LOCUS44232</name>
</gene>
<dbReference type="Pfam" id="PF01120">
    <property type="entry name" value="Alpha_L_fucos"/>
    <property type="match status" value="1"/>
</dbReference>
<feature type="chain" id="PRO_5043460355" description="alpha-L-fucosidase" evidence="6">
    <location>
        <begin position="35"/>
        <end position="500"/>
    </location>
</feature>
<dbReference type="InterPro" id="IPR017853">
    <property type="entry name" value="GH"/>
</dbReference>
<dbReference type="Gene3D" id="3.20.20.80">
    <property type="entry name" value="Glycosidases"/>
    <property type="match status" value="1"/>
</dbReference>
<feature type="signal peptide" evidence="6">
    <location>
        <begin position="1"/>
        <end position="34"/>
    </location>
</feature>
<dbReference type="PANTHER" id="PTHR10030:SF37">
    <property type="entry name" value="ALPHA-L-FUCOSIDASE-RELATED"/>
    <property type="match status" value="1"/>
</dbReference>
<evidence type="ECO:0000313" key="9">
    <source>
        <dbReference type="Proteomes" id="UP001154282"/>
    </source>
</evidence>
<feature type="domain" description="Glycoside hydrolase family 29 N-terminal" evidence="7">
    <location>
        <begin position="86"/>
        <end position="350"/>
    </location>
</feature>
<sequence length="500" mass="55922">MNLHHHRQRFPRILFLSITLTTLCSLQFPIPTAAGKDRVPTPPLPVLPLPSFSQLKWQQRELIMFLHFGVNTFTDSEWGTGHESPSIFDPAGLNAAQWVSTAAAAGVSLVILTAKHHDGFCLWPSKYTDHSVASSPWKGGRGDVIRELAGAAEAHGGVDVGLYLSPWDRHDRRYGKNLEYNEYYMAQLQELLTKYGDVREIWFDGAKGSNAPNMSYDFADWFAMVKELQSSINLFSDAGPDVRWVGNEKGFAGTTSWSTINRTALSIGNDSIVDYLNTGDPRGTDWLPAECDVSIRTGWFWHKSQSPKKLSDLLEIYYNSVGRNCLLLLNVPPNTTGLISDSDVRRLRELRTAIDTIFTTNLAAECPAKASSIRGGKGGGFGPENVLDKDHLWTYWAPSDRELGHGHYWIEITCGGPVKFNVVRVQEAIGLGQRIKRHEIYVDGDKIANGTTVGYKRLHRLEKGVVGGRRVRVKVLESRGVPLVSSFGLHYDPYWHSKWQ</sequence>
<evidence type="ECO:0000256" key="5">
    <source>
        <dbReference type="ARBA" id="ARBA00023295"/>
    </source>
</evidence>
<dbReference type="InterPro" id="IPR000933">
    <property type="entry name" value="Glyco_hydro_29"/>
</dbReference>
<dbReference type="Gene3D" id="2.60.120.260">
    <property type="entry name" value="Galactose-binding domain-like"/>
    <property type="match status" value="1"/>
</dbReference>
<proteinExistence type="inferred from homology"/>
<dbReference type="SUPFAM" id="SSF49785">
    <property type="entry name" value="Galactose-binding domain-like"/>
    <property type="match status" value="1"/>
</dbReference>
<comment type="similarity">
    <text evidence="1">Belongs to the glycosyl hydrolase 29 family.</text>
</comment>
<dbReference type="FunFam" id="3.20.20.80:FF:000052">
    <property type="entry name" value="Putative alpha-L-fucosidase 1"/>
    <property type="match status" value="1"/>
</dbReference>
<evidence type="ECO:0000256" key="3">
    <source>
        <dbReference type="ARBA" id="ARBA00022729"/>
    </source>
</evidence>
<dbReference type="SMART" id="SM00812">
    <property type="entry name" value="Alpha_L_fucos"/>
    <property type="match status" value="1"/>
</dbReference>
<protein>
    <recommendedName>
        <fullName evidence="2">alpha-L-fucosidase</fullName>
        <ecNumber evidence="2">3.2.1.51</ecNumber>
    </recommendedName>
</protein>
<keyword evidence="9" id="KW-1185">Reference proteome</keyword>
<dbReference type="GO" id="GO:0004560">
    <property type="term" value="F:alpha-L-fucosidase activity"/>
    <property type="evidence" value="ECO:0007669"/>
    <property type="project" value="UniProtKB-EC"/>
</dbReference>
<accession>A0AAV0QPF7</accession>
<dbReference type="PANTHER" id="PTHR10030">
    <property type="entry name" value="ALPHA-L-FUCOSIDASE"/>
    <property type="match status" value="1"/>
</dbReference>
<dbReference type="GO" id="GO:0006004">
    <property type="term" value="P:fucose metabolic process"/>
    <property type="evidence" value="ECO:0007669"/>
    <property type="project" value="TreeGrafter"/>
</dbReference>
<keyword evidence="3 6" id="KW-0732">Signal</keyword>
<dbReference type="EC" id="3.2.1.51" evidence="2"/>
<comment type="caution">
    <text evidence="8">The sequence shown here is derived from an EMBL/GenBank/DDBJ whole genome shotgun (WGS) entry which is preliminary data.</text>
</comment>
<reference evidence="8" key="1">
    <citation type="submission" date="2022-08" db="EMBL/GenBank/DDBJ databases">
        <authorList>
            <person name="Gutierrez-Valencia J."/>
        </authorList>
    </citation>
    <scope>NUCLEOTIDE SEQUENCE</scope>
</reference>
<evidence type="ECO:0000256" key="2">
    <source>
        <dbReference type="ARBA" id="ARBA00012662"/>
    </source>
</evidence>
<evidence type="ECO:0000259" key="7">
    <source>
        <dbReference type="Pfam" id="PF01120"/>
    </source>
</evidence>
<evidence type="ECO:0000256" key="6">
    <source>
        <dbReference type="SAM" id="SignalP"/>
    </source>
</evidence>
<dbReference type="EMBL" id="CAMGYJ010000010">
    <property type="protein sequence ID" value="CAI0547103.1"/>
    <property type="molecule type" value="Genomic_DNA"/>
</dbReference>
<dbReference type="Proteomes" id="UP001154282">
    <property type="component" value="Unassembled WGS sequence"/>
</dbReference>
<evidence type="ECO:0000256" key="4">
    <source>
        <dbReference type="ARBA" id="ARBA00022801"/>
    </source>
</evidence>